<evidence type="ECO:0000313" key="6">
    <source>
        <dbReference type="RefSeq" id="XP_017856869.1"/>
    </source>
</evidence>
<feature type="coiled-coil region" evidence="2">
    <location>
        <begin position="26"/>
        <end position="101"/>
    </location>
</feature>
<protein>
    <submittedName>
        <fullName evidence="6">Fibrinogen-like protein 1</fullName>
    </submittedName>
</protein>
<dbReference type="InterPro" id="IPR050373">
    <property type="entry name" value="Fibrinogen_C-term_domain"/>
</dbReference>
<dbReference type="PANTHER" id="PTHR19143">
    <property type="entry name" value="FIBRINOGEN/TENASCIN/ANGIOPOEITIN"/>
    <property type="match status" value="1"/>
</dbReference>
<reference evidence="5" key="1">
    <citation type="journal article" date="1997" name="Nucleic Acids Res.">
        <title>tRNAscan-SE: a program for improved detection of transfer RNA genes in genomic sequence.</title>
        <authorList>
            <person name="Lowe T.M."/>
            <person name="Eddy S.R."/>
        </authorList>
    </citation>
    <scope>NUCLEOTIDE SEQUENCE [LARGE SCALE GENOMIC DNA]</scope>
</reference>
<dbReference type="InterPro" id="IPR014716">
    <property type="entry name" value="Fibrinogen_a/b/g_C_1"/>
</dbReference>
<name>A0ABM1NPI3_DROAR</name>
<dbReference type="InterPro" id="IPR020837">
    <property type="entry name" value="Fibrinogen_CS"/>
</dbReference>
<evidence type="ECO:0000259" key="4">
    <source>
        <dbReference type="PROSITE" id="PS51406"/>
    </source>
</evidence>
<sequence>MTMKLYTLLLVIVLNIIATQANLLEILRIQDQLKNSFHEIERLQAKYKSKIEEAILMEKQSTLQDLRMKISDELTSCREEKSALEMLNKIYSEQITELQKKANDVTALQLEEKDRQINEGLATMATFRTIINEQAKQIHILTDDTAVKSQTILNMETKPKEIAERLKNNLEELKTKTKHEIEASSCAAFPDSNGVHLIKVDQEDAFPVACDSSLAGPGWTVVQRRIDGSVEFNRNWLEYREGFGNLSGEFFIGLEKLHRLTASQPHELYVYLTDFNNESSYAYYDKIVVAGESEAYALSELGEYSGNAGDSMRDNEHQKFSTFDRDNDQFEFNCADACLGGWWFNNCGLSNLNGRYTIRELYYDRSEYGIFWDSWQGPGLTLQSVQIMIRPKIFKERQNHSELNYF</sequence>
<reference evidence="6" key="3">
    <citation type="submission" date="2025-08" db="UniProtKB">
        <authorList>
            <consortium name="RefSeq"/>
        </authorList>
    </citation>
    <scope>IDENTIFICATION</scope>
    <source>
        <tissue evidence="6">Whole organism</tissue>
    </source>
</reference>
<feature type="chain" id="PRO_5046491561" evidence="3">
    <location>
        <begin position="22"/>
        <end position="406"/>
    </location>
</feature>
<keyword evidence="5" id="KW-1185">Reference proteome</keyword>
<dbReference type="PROSITE" id="PS51406">
    <property type="entry name" value="FIBRINOGEN_C_2"/>
    <property type="match status" value="1"/>
</dbReference>
<evidence type="ECO:0000256" key="1">
    <source>
        <dbReference type="ARBA" id="ARBA00023157"/>
    </source>
</evidence>
<dbReference type="RefSeq" id="XP_017856869.1">
    <property type="nucleotide sequence ID" value="XM_018001380.1"/>
</dbReference>
<keyword evidence="3" id="KW-0732">Signal</keyword>
<dbReference type="InterPro" id="IPR036056">
    <property type="entry name" value="Fibrinogen-like_C"/>
</dbReference>
<organism evidence="5 6">
    <name type="scientific">Drosophila arizonae</name>
    <name type="common">Fruit fly</name>
    <dbReference type="NCBI Taxonomy" id="7263"/>
    <lineage>
        <taxon>Eukaryota</taxon>
        <taxon>Metazoa</taxon>
        <taxon>Ecdysozoa</taxon>
        <taxon>Arthropoda</taxon>
        <taxon>Hexapoda</taxon>
        <taxon>Insecta</taxon>
        <taxon>Pterygota</taxon>
        <taxon>Neoptera</taxon>
        <taxon>Endopterygota</taxon>
        <taxon>Diptera</taxon>
        <taxon>Brachycera</taxon>
        <taxon>Muscomorpha</taxon>
        <taxon>Ephydroidea</taxon>
        <taxon>Drosophilidae</taxon>
        <taxon>Drosophila</taxon>
    </lineage>
</organism>
<feature type="signal peptide" evidence="3">
    <location>
        <begin position="1"/>
        <end position="21"/>
    </location>
</feature>
<gene>
    <name evidence="6" type="primary">LOC108609657</name>
</gene>
<dbReference type="Pfam" id="PF00147">
    <property type="entry name" value="Fibrinogen_C"/>
    <property type="match status" value="1"/>
</dbReference>
<dbReference type="Gene3D" id="3.90.215.10">
    <property type="entry name" value="Gamma Fibrinogen, chain A, domain 1"/>
    <property type="match status" value="1"/>
</dbReference>
<dbReference type="Proteomes" id="UP000694904">
    <property type="component" value="Chromosome 3"/>
</dbReference>
<dbReference type="PANTHER" id="PTHR19143:SF327">
    <property type="entry name" value="FI21813P1-RELATED"/>
    <property type="match status" value="1"/>
</dbReference>
<dbReference type="InterPro" id="IPR002181">
    <property type="entry name" value="Fibrinogen_a/b/g_C_dom"/>
</dbReference>
<keyword evidence="1" id="KW-1015">Disulfide bond</keyword>
<evidence type="ECO:0000256" key="3">
    <source>
        <dbReference type="SAM" id="SignalP"/>
    </source>
</evidence>
<dbReference type="SMART" id="SM00186">
    <property type="entry name" value="FBG"/>
    <property type="match status" value="1"/>
</dbReference>
<accession>A0ABM1NPI3</accession>
<dbReference type="PROSITE" id="PS00514">
    <property type="entry name" value="FIBRINOGEN_C_1"/>
    <property type="match status" value="1"/>
</dbReference>
<proteinExistence type="predicted"/>
<evidence type="ECO:0000256" key="2">
    <source>
        <dbReference type="SAM" id="Coils"/>
    </source>
</evidence>
<reference evidence="5" key="2">
    <citation type="journal article" date="2016" name="G3 (Bethesda)">
        <title>Genome Evolution in Three Species of Cactophilic Drosophila.</title>
        <authorList>
            <person name="Sanchez-Flores A."/>
            <person name="Penazola F."/>
            <person name="Carpinteyro-Ponce J."/>
            <person name="Nazario-Yepiz N."/>
            <person name="Abreu-Goodger C."/>
            <person name="Machado C.A."/>
            <person name="Markow T.A."/>
        </authorList>
    </citation>
    <scope>NUCLEOTIDE SEQUENCE [LARGE SCALE GENOMIC DNA]</scope>
</reference>
<dbReference type="GeneID" id="108609657"/>
<dbReference type="SUPFAM" id="SSF56496">
    <property type="entry name" value="Fibrinogen C-terminal domain-like"/>
    <property type="match status" value="1"/>
</dbReference>
<evidence type="ECO:0000313" key="5">
    <source>
        <dbReference type="Proteomes" id="UP000694904"/>
    </source>
</evidence>
<keyword evidence="2" id="KW-0175">Coiled coil</keyword>
<feature type="domain" description="Fibrinogen C-terminal" evidence="4">
    <location>
        <begin position="177"/>
        <end position="393"/>
    </location>
</feature>
<dbReference type="CDD" id="cd00087">
    <property type="entry name" value="FReD"/>
    <property type="match status" value="1"/>
</dbReference>